<dbReference type="PANTHER" id="PTHR22602:SF0">
    <property type="entry name" value="TRANSFERASE CAF17, MITOCHONDRIAL-RELATED"/>
    <property type="match status" value="1"/>
</dbReference>
<keyword evidence="2" id="KW-1185">Reference proteome</keyword>
<sequence length="331" mass="36532">MSTKIEQLLESFPATKLELDLDNAPKFVVETDTKPSAGITLCATKGILSITGEQRLKFLQGQTTCDTAVITPERASFGAFCNIKGRAIANFLAFDDGISTHLIMHQGLIQPLIAHLTKFAVFFRVTLEETLDQLVLGALNEQDDSDSSTQTALHTSKNDGNYRIQLTPQRTITITSIEDAKDSISGTQLLSESQWNIEDLKEGICWLSPSSSEEFLPQLLGLEEIEGLSFTKGCYTGQEIIARMKYRGQMKRHITLAGLASDDSQVNLQELKPGDKINTSEKNNIGQLINYEITPTGLLALISLEDDFKTIDKCSINQNSLEIKLMEINPS</sequence>
<evidence type="ECO:0000313" key="2">
    <source>
        <dbReference type="Proteomes" id="UP001161389"/>
    </source>
</evidence>
<gene>
    <name evidence="1" type="ORF">GCM10007876_02760</name>
</gene>
<protein>
    <submittedName>
        <fullName evidence="1">tRNA-modifying protein YgfZ</fullName>
    </submittedName>
</protein>
<dbReference type="SUPFAM" id="SSF103025">
    <property type="entry name" value="Folate-binding domain"/>
    <property type="match status" value="1"/>
</dbReference>
<name>A0AA37S7N9_9GAMM</name>
<reference evidence="1" key="2">
    <citation type="submission" date="2023-01" db="EMBL/GenBank/DDBJ databases">
        <title>Draft genome sequence of Litoribrevibacter albus strain NBRC 110071.</title>
        <authorList>
            <person name="Sun Q."/>
            <person name="Mori K."/>
        </authorList>
    </citation>
    <scope>NUCLEOTIDE SEQUENCE</scope>
    <source>
        <strain evidence="1">NBRC 110071</strain>
    </source>
</reference>
<evidence type="ECO:0000313" key="1">
    <source>
        <dbReference type="EMBL" id="GLQ29798.1"/>
    </source>
</evidence>
<comment type="caution">
    <text evidence="1">The sequence shown here is derived from an EMBL/GenBank/DDBJ whole genome shotgun (WGS) entry which is preliminary data.</text>
</comment>
<reference evidence="1" key="1">
    <citation type="journal article" date="2014" name="Int. J. Syst. Evol. Microbiol.">
        <title>Complete genome sequence of Corynebacterium casei LMG S-19264T (=DSM 44701T), isolated from a smear-ripened cheese.</title>
        <authorList>
            <consortium name="US DOE Joint Genome Institute (JGI-PGF)"/>
            <person name="Walter F."/>
            <person name="Albersmeier A."/>
            <person name="Kalinowski J."/>
            <person name="Ruckert C."/>
        </authorList>
    </citation>
    <scope>NUCLEOTIDE SEQUENCE</scope>
    <source>
        <strain evidence="1">NBRC 110071</strain>
    </source>
</reference>
<organism evidence="1 2">
    <name type="scientific">Litoribrevibacter albus</name>
    <dbReference type="NCBI Taxonomy" id="1473156"/>
    <lineage>
        <taxon>Bacteria</taxon>
        <taxon>Pseudomonadati</taxon>
        <taxon>Pseudomonadota</taxon>
        <taxon>Gammaproteobacteria</taxon>
        <taxon>Oceanospirillales</taxon>
        <taxon>Oceanospirillaceae</taxon>
        <taxon>Litoribrevibacter</taxon>
    </lineage>
</organism>
<proteinExistence type="predicted"/>
<dbReference type="RefSeq" id="WP_284377885.1">
    <property type="nucleotide sequence ID" value="NZ_BSNM01000002.1"/>
</dbReference>
<dbReference type="InterPro" id="IPR045179">
    <property type="entry name" value="YgfZ/GcvT"/>
</dbReference>
<accession>A0AA37S7N9</accession>
<dbReference type="InterPro" id="IPR017703">
    <property type="entry name" value="YgfZ/GCV_T_CS"/>
</dbReference>
<dbReference type="AlphaFoldDB" id="A0AA37S7N9"/>
<dbReference type="NCBIfam" id="TIGR03317">
    <property type="entry name" value="ygfZ_signature"/>
    <property type="match status" value="1"/>
</dbReference>
<dbReference type="EMBL" id="BSNM01000002">
    <property type="protein sequence ID" value="GLQ29798.1"/>
    <property type="molecule type" value="Genomic_DNA"/>
</dbReference>
<dbReference type="Gene3D" id="2.40.30.160">
    <property type="match status" value="1"/>
</dbReference>
<dbReference type="Proteomes" id="UP001161389">
    <property type="component" value="Unassembled WGS sequence"/>
</dbReference>
<dbReference type="GO" id="GO:0016226">
    <property type="term" value="P:iron-sulfur cluster assembly"/>
    <property type="evidence" value="ECO:0007669"/>
    <property type="project" value="TreeGrafter"/>
</dbReference>
<dbReference type="PANTHER" id="PTHR22602">
    <property type="entry name" value="TRANSFERASE CAF17, MITOCHONDRIAL-RELATED"/>
    <property type="match status" value="1"/>
</dbReference>
<dbReference type="Gene3D" id="3.30.70.1400">
    <property type="entry name" value="Aminomethyltransferase beta-barrel domains"/>
    <property type="match status" value="1"/>
</dbReference>